<reference evidence="8 13" key="4">
    <citation type="submission" date="2018-07" db="EMBL/GenBank/DDBJ databases">
        <title>Genomic and Epidemiologic Investigation of an Indolent Hospital Outbreak.</title>
        <authorList>
            <person name="Johnson R.C."/>
            <person name="Deming C."/>
            <person name="Conlan S."/>
            <person name="Zellmer C.J."/>
            <person name="Michelin A.V."/>
            <person name="Lee-Lin S."/>
            <person name="Thomas P.J."/>
            <person name="Park M."/>
            <person name="Weingarten R.A."/>
            <person name="Less J."/>
            <person name="Dekker J.P."/>
            <person name="Frank K.M."/>
            <person name="Musser K.A."/>
            <person name="Mcquiston J.R."/>
            <person name="Henderson D.K."/>
            <person name="Lau A.F."/>
            <person name="Palmore T.N."/>
            <person name="Segre J.A."/>
        </authorList>
    </citation>
    <scope>NUCLEOTIDE SEQUENCE [LARGE SCALE GENOMIC DNA]</scope>
    <source>
        <strain evidence="8 13">SK-NIH.Env6_1116</strain>
    </source>
</reference>
<evidence type="ECO:0000256" key="1">
    <source>
        <dbReference type="SAM" id="Phobius"/>
    </source>
</evidence>
<feature type="transmembrane region" description="Helical" evidence="1">
    <location>
        <begin position="188"/>
        <end position="210"/>
    </location>
</feature>
<evidence type="ECO:0000313" key="12">
    <source>
        <dbReference type="Proteomes" id="UP000280708"/>
    </source>
</evidence>
<keyword evidence="1" id="KW-0812">Transmembrane</keyword>
<dbReference type="GO" id="GO:0008654">
    <property type="term" value="P:phospholipid biosynthetic process"/>
    <property type="evidence" value="ECO:0007669"/>
    <property type="project" value="InterPro"/>
</dbReference>
<dbReference type="Proteomes" id="UP000287401">
    <property type="component" value="Unassembled WGS sequence"/>
</dbReference>
<evidence type="ECO:0000313" key="6">
    <source>
        <dbReference type="EMBL" id="QHD68949.1"/>
    </source>
</evidence>
<dbReference type="AlphaFoldDB" id="A0A085JZ96"/>
<evidence type="ECO:0000313" key="4">
    <source>
        <dbReference type="EMBL" id="KEZ19728.1"/>
    </source>
</evidence>
<dbReference type="Gene3D" id="1.20.120.1760">
    <property type="match status" value="1"/>
</dbReference>
<evidence type="ECO:0000313" key="9">
    <source>
        <dbReference type="Proteomes" id="UP000028534"/>
    </source>
</evidence>
<reference evidence="7 15" key="7">
    <citation type="submission" date="2020-04" db="EMBL/GenBank/DDBJ databases">
        <title>The Whole Genome Analysis of High salt-tolerant Sphingobium yanoikuyae YC-XJ2 with Aryl organophosphorus flame retardants (aryl-OPFRs)-degrading capacity and characteristics of Related phosphotriesterase.</title>
        <authorList>
            <person name="Li X."/>
        </authorList>
    </citation>
    <scope>NUCLEOTIDE SEQUENCE [LARGE SCALE GENOMIC DNA]</scope>
    <source>
        <strain evidence="7 15">YC-XJ2</strain>
    </source>
</reference>
<dbReference type="EMBL" id="LSTR01000072">
    <property type="protein sequence ID" value="OAH40002.1"/>
    <property type="molecule type" value="Genomic_DNA"/>
</dbReference>
<dbReference type="OrthoDB" id="116551at2"/>
<dbReference type="GO" id="GO:0016020">
    <property type="term" value="C:membrane"/>
    <property type="evidence" value="ECO:0007669"/>
    <property type="project" value="InterPro"/>
</dbReference>
<dbReference type="STRING" id="13690.AX777_22510"/>
<dbReference type="Proteomes" id="UP000464086">
    <property type="component" value="Chromosome"/>
</dbReference>
<evidence type="ECO:0000313" key="8">
    <source>
        <dbReference type="EMBL" id="RSU55097.1"/>
    </source>
</evidence>
<name>A0A085JZ96_SPHYA</name>
<feature type="transmembrane region" description="Helical" evidence="1">
    <location>
        <begin position="43"/>
        <end position="59"/>
    </location>
</feature>
<evidence type="ECO:0000313" key="3">
    <source>
        <dbReference type="EMBL" id="AYO79434.1"/>
    </source>
</evidence>
<reference evidence="2 10" key="3">
    <citation type="submission" date="2017-04" db="EMBL/GenBank/DDBJ databases">
        <title>Characterization, genome and methylation analysis of a phthalic acid esters degrading strain Sphingobium yanoikuyae SHJ.</title>
        <authorList>
            <person name="Feng L."/>
        </authorList>
    </citation>
    <scope>NUCLEOTIDE SEQUENCE [LARGE SCALE GENOMIC DNA]</scope>
    <source>
        <strain evidence="2 10">SHJ</strain>
    </source>
</reference>
<dbReference type="EMBL" id="CP047218">
    <property type="protein sequence ID" value="QHD68949.1"/>
    <property type="molecule type" value="Genomic_DNA"/>
</dbReference>
<dbReference type="InterPro" id="IPR043130">
    <property type="entry name" value="CDP-OH_PTrfase_TM_dom"/>
</dbReference>
<reference evidence="4 9" key="1">
    <citation type="submission" date="2014-03" db="EMBL/GenBank/DDBJ databases">
        <title>Genome sequence of Sphingobium yanoikuyae B1.</title>
        <authorList>
            <person name="Gan H.M."/>
            <person name="Gan H.Y."/>
            <person name="Savka M.A."/>
        </authorList>
    </citation>
    <scope>NUCLEOTIDE SEQUENCE [LARGE SCALE GENOMIC DNA]</scope>
    <source>
        <strain evidence="4 9">B1</strain>
    </source>
</reference>
<evidence type="ECO:0000313" key="11">
    <source>
        <dbReference type="Proteomes" id="UP000077262"/>
    </source>
</evidence>
<gene>
    <name evidence="5" type="ORF">AX777_22510</name>
    <name evidence="2" type="ORF">BV87_04880</name>
    <name evidence="4" type="ORF">CP98_01833</name>
    <name evidence="8" type="ORF">DAH51_17950</name>
    <name evidence="3" type="ORF">EBF16_22750</name>
    <name evidence="6" type="ORF">GS397_19050</name>
    <name evidence="7" type="ORF">HH800_20315</name>
</gene>
<evidence type="ECO:0000313" key="7">
    <source>
        <dbReference type="EMBL" id="QJR04334.1"/>
    </source>
</evidence>
<feature type="transmembrane region" description="Helical" evidence="1">
    <location>
        <begin position="132"/>
        <end position="153"/>
    </location>
</feature>
<dbReference type="EMBL" id="CP033230">
    <property type="protein sequence ID" value="AYO79434.1"/>
    <property type="molecule type" value="Genomic_DNA"/>
</dbReference>
<dbReference type="EMBL" id="CP020925">
    <property type="protein sequence ID" value="ATP17785.1"/>
    <property type="molecule type" value="Genomic_DNA"/>
</dbReference>
<protein>
    <submittedName>
        <fullName evidence="3 4">CDP-alcohol phosphatidyltransferase</fullName>
    </submittedName>
</protein>
<evidence type="ECO:0000313" key="14">
    <source>
        <dbReference type="Proteomes" id="UP000464086"/>
    </source>
</evidence>
<dbReference type="Proteomes" id="UP000280708">
    <property type="component" value="Chromosome"/>
</dbReference>
<dbReference type="Pfam" id="PF01066">
    <property type="entry name" value="CDP-OH_P_transf"/>
    <property type="match status" value="1"/>
</dbReference>
<dbReference type="PATRIC" id="fig|13690.10.peg.1887"/>
<dbReference type="EMBL" id="QRAL01000022">
    <property type="protein sequence ID" value="RSU55097.1"/>
    <property type="molecule type" value="Genomic_DNA"/>
</dbReference>
<feature type="transmembrane region" description="Helical" evidence="1">
    <location>
        <begin position="103"/>
        <end position="126"/>
    </location>
</feature>
<dbReference type="EMBL" id="JGVR01000008">
    <property type="protein sequence ID" value="KEZ19728.1"/>
    <property type="molecule type" value="Genomic_DNA"/>
</dbReference>
<organism evidence="4 9">
    <name type="scientific">Sphingobium yanoikuyae</name>
    <name type="common">Sphingomonas yanoikuyae</name>
    <dbReference type="NCBI Taxonomy" id="13690"/>
    <lineage>
        <taxon>Bacteria</taxon>
        <taxon>Pseudomonadati</taxon>
        <taxon>Pseudomonadota</taxon>
        <taxon>Alphaproteobacteria</taxon>
        <taxon>Sphingomonadales</taxon>
        <taxon>Sphingomonadaceae</taxon>
        <taxon>Sphingobium</taxon>
    </lineage>
</organism>
<dbReference type="Proteomes" id="UP000502611">
    <property type="component" value="Chromosome"/>
</dbReference>
<reference evidence="6 14" key="6">
    <citation type="submission" date="2019-12" db="EMBL/GenBank/DDBJ databases">
        <title>Functional and genomic insights into the Sphingobium yanoikuyae YC-JY1, a bacterium efficiently degrading bisphenol A.</title>
        <authorList>
            <person name="Jia Y."/>
            <person name="Li X."/>
            <person name="Wang J."/>
            <person name="Eltoukhy A."/>
            <person name="Lamraoui I."/>
            <person name="Yan Y."/>
        </authorList>
    </citation>
    <scope>NUCLEOTIDE SEQUENCE [LARGE SCALE GENOMIC DNA]</scope>
    <source>
        <strain evidence="6 14">YC-JY1</strain>
    </source>
</reference>
<dbReference type="Proteomes" id="UP000037029">
    <property type="component" value="Chromosome"/>
</dbReference>
<dbReference type="GO" id="GO:0016780">
    <property type="term" value="F:phosphotransferase activity, for other substituted phosphate groups"/>
    <property type="evidence" value="ECO:0007669"/>
    <property type="project" value="InterPro"/>
</dbReference>
<evidence type="ECO:0000313" key="13">
    <source>
        <dbReference type="Proteomes" id="UP000287401"/>
    </source>
</evidence>
<feature type="transmembrane region" description="Helical" evidence="1">
    <location>
        <begin position="65"/>
        <end position="82"/>
    </location>
</feature>
<feature type="transmembrane region" description="Helical" evidence="1">
    <location>
        <begin position="165"/>
        <end position="182"/>
    </location>
</feature>
<evidence type="ECO:0000313" key="10">
    <source>
        <dbReference type="Proteomes" id="UP000037029"/>
    </source>
</evidence>
<keyword evidence="4" id="KW-0808">Transferase</keyword>
<dbReference type="Proteomes" id="UP000028534">
    <property type="component" value="Unassembled WGS sequence"/>
</dbReference>
<sequence length="230" mass="25183">MTDQRHDAATTLDRIQQNFLARSERQLLTWLCAHMPRQVTPDLLTLLGLIGALMTFIGYTASNVGASWLLLAILGYVIQWFGDSMDGSLARYRRIERPSYGYFIDHSCDGLVTLLILAGIGLSPYVTMDVALVALAGYLLLSIHAYLSARVLGEFKLSYLSAGPTELRLMLIALTVMMMVLGDKPGLFGRWSGFDIFVGTVGVILIILFVGQTLVTGRRLAAHEAANGRG</sequence>
<evidence type="ECO:0000313" key="2">
    <source>
        <dbReference type="EMBL" id="ATP17785.1"/>
    </source>
</evidence>
<keyword evidence="1" id="KW-1133">Transmembrane helix</keyword>
<dbReference type="Proteomes" id="UP000077262">
    <property type="component" value="Unassembled WGS sequence"/>
</dbReference>
<reference evidence="5 11" key="2">
    <citation type="submission" date="2016-02" db="EMBL/GenBank/DDBJ databases">
        <authorList>
            <person name="Wen L."/>
            <person name="He K."/>
            <person name="Yang H."/>
        </authorList>
    </citation>
    <scope>NUCLEOTIDE SEQUENCE [LARGE SCALE GENOMIC DNA]</scope>
    <source>
        <strain evidence="5 11">CD09_2</strain>
    </source>
</reference>
<keyword evidence="1" id="KW-0472">Membrane</keyword>
<dbReference type="EMBL" id="CP053021">
    <property type="protein sequence ID" value="QJR04334.1"/>
    <property type="molecule type" value="Genomic_DNA"/>
</dbReference>
<evidence type="ECO:0000313" key="5">
    <source>
        <dbReference type="EMBL" id="OAH40002.1"/>
    </source>
</evidence>
<proteinExistence type="predicted"/>
<reference evidence="3 12" key="5">
    <citation type="submission" date="2018-10" db="EMBL/GenBank/DDBJ databases">
        <title>Characterization and genome analysis of a novel bacterium Sphingobium yanoikuyae SJTF8 capable of degrading PAHs.</title>
        <authorList>
            <person name="Yin C."/>
            <person name="Xiong W."/>
            <person name="Liang R."/>
        </authorList>
    </citation>
    <scope>NUCLEOTIDE SEQUENCE [LARGE SCALE GENOMIC DNA]</scope>
    <source>
        <strain evidence="3 12">SJTF8</strain>
    </source>
</reference>
<dbReference type="InterPro" id="IPR000462">
    <property type="entry name" value="CDP-OH_P_trans"/>
</dbReference>
<dbReference type="eggNOG" id="COG0558">
    <property type="taxonomic scope" value="Bacteria"/>
</dbReference>
<dbReference type="RefSeq" id="WP_017501849.1">
    <property type="nucleotide sequence ID" value="NZ_CAIGKD010000018.1"/>
</dbReference>
<evidence type="ECO:0000313" key="15">
    <source>
        <dbReference type="Proteomes" id="UP000502611"/>
    </source>
</evidence>
<accession>A0A085JZ96</accession>